<dbReference type="RefSeq" id="WP_134490255.1">
    <property type="nucleotide sequence ID" value="NZ_SOEZ01000044.1"/>
</dbReference>
<protein>
    <submittedName>
        <fullName evidence="2">DNA-binding protein</fullName>
    </submittedName>
</protein>
<reference evidence="2 3" key="1">
    <citation type="submission" date="2019-03" db="EMBL/GenBank/DDBJ databases">
        <title>Genomics of glacier-inhabiting Cryobacterium strains.</title>
        <authorList>
            <person name="Liu Q."/>
            <person name="Xin Y.-H."/>
        </authorList>
    </citation>
    <scope>NUCLEOTIDE SEQUENCE [LARGE SCALE GENOMIC DNA]</scope>
    <source>
        <strain evidence="2 3">Sr47</strain>
    </source>
</reference>
<dbReference type="NCBIfam" id="TIGR01764">
    <property type="entry name" value="excise"/>
    <property type="match status" value="1"/>
</dbReference>
<gene>
    <name evidence="2" type="ORF">E3O23_09005</name>
</gene>
<dbReference type="AlphaFoldDB" id="A0A4R8UF20"/>
<keyword evidence="3" id="KW-1185">Reference proteome</keyword>
<comment type="caution">
    <text evidence="2">The sequence shown here is derived from an EMBL/GenBank/DDBJ whole genome shotgun (WGS) entry which is preliminary data.</text>
</comment>
<accession>A0A4R8UF20</accession>
<dbReference type="EMBL" id="SOEZ01000044">
    <property type="protein sequence ID" value="TFB51061.1"/>
    <property type="molecule type" value="Genomic_DNA"/>
</dbReference>
<dbReference type="Proteomes" id="UP000297866">
    <property type="component" value="Unassembled WGS sequence"/>
</dbReference>
<dbReference type="InterPro" id="IPR041657">
    <property type="entry name" value="HTH_17"/>
</dbReference>
<proteinExistence type="predicted"/>
<name>A0A4R8UF20_9MICO</name>
<evidence type="ECO:0000313" key="3">
    <source>
        <dbReference type="Proteomes" id="UP000297866"/>
    </source>
</evidence>
<evidence type="ECO:0000313" key="2">
    <source>
        <dbReference type="EMBL" id="TFB51061.1"/>
    </source>
</evidence>
<organism evidence="2 3">
    <name type="scientific">Cryobacterium tagatosivorans</name>
    <dbReference type="NCBI Taxonomy" id="1259199"/>
    <lineage>
        <taxon>Bacteria</taxon>
        <taxon>Bacillati</taxon>
        <taxon>Actinomycetota</taxon>
        <taxon>Actinomycetes</taxon>
        <taxon>Micrococcales</taxon>
        <taxon>Microbacteriaceae</taxon>
        <taxon>Cryobacterium</taxon>
    </lineage>
</organism>
<dbReference type="InterPro" id="IPR009061">
    <property type="entry name" value="DNA-bd_dom_put_sf"/>
</dbReference>
<sequence length="179" mass="20032">MSTTLNQQTYVGDDAAGVAKVHDFLAAHEAAGRETPTPQYFLAGATPGDQVQIPEEIHQILLQVIESMKRGLAVSIAPQSKTLTTQQAADLLGISRPTLVKLLDDGRIPFERVGTHRRVLLVDVMDYRERRRDEQYDALEEMRSSLDDETPVDEVLQEVRETRRARAAKRREEAAALPD</sequence>
<keyword evidence="2" id="KW-0238">DNA-binding</keyword>
<dbReference type="InterPro" id="IPR010093">
    <property type="entry name" value="SinI_DNA-bd"/>
</dbReference>
<dbReference type="GO" id="GO:0003677">
    <property type="term" value="F:DNA binding"/>
    <property type="evidence" value="ECO:0007669"/>
    <property type="project" value="UniProtKB-KW"/>
</dbReference>
<dbReference type="Pfam" id="PF12728">
    <property type="entry name" value="HTH_17"/>
    <property type="match status" value="1"/>
</dbReference>
<dbReference type="OrthoDB" id="26212at2"/>
<dbReference type="SUPFAM" id="SSF46955">
    <property type="entry name" value="Putative DNA-binding domain"/>
    <property type="match status" value="1"/>
</dbReference>
<feature type="domain" description="Helix-turn-helix" evidence="1">
    <location>
        <begin position="83"/>
        <end position="132"/>
    </location>
</feature>
<evidence type="ECO:0000259" key="1">
    <source>
        <dbReference type="Pfam" id="PF12728"/>
    </source>
</evidence>